<feature type="transmembrane region" description="Helical" evidence="5">
    <location>
        <begin position="360"/>
        <end position="380"/>
    </location>
</feature>
<dbReference type="InterPro" id="IPR050598">
    <property type="entry name" value="AminoAcid_Transporter"/>
</dbReference>
<comment type="caution">
    <text evidence="6">The sequence shown here is derived from an EMBL/GenBank/DDBJ whole genome shotgun (WGS) entry which is preliminary data.</text>
</comment>
<dbReference type="Pfam" id="PF13520">
    <property type="entry name" value="AA_permease_2"/>
    <property type="match status" value="1"/>
</dbReference>
<evidence type="ECO:0000256" key="2">
    <source>
        <dbReference type="ARBA" id="ARBA00022692"/>
    </source>
</evidence>
<keyword evidence="4 5" id="KW-0472">Membrane</keyword>
<feature type="transmembrane region" description="Helical" evidence="5">
    <location>
        <begin position="223"/>
        <end position="242"/>
    </location>
</feature>
<evidence type="ECO:0000256" key="1">
    <source>
        <dbReference type="ARBA" id="ARBA00004141"/>
    </source>
</evidence>
<evidence type="ECO:0008006" key="8">
    <source>
        <dbReference type="Google" id="ProtNLM"/>
    </source>
</evidence>
<keyword evidence="7" id="KW-1185">Reference proteome</keyword>
<organism evidence="6 7">
    <name type="scientific">Pseudoalteromonas aurantia 208</name>
    <dbReference type="NCBI Taxonomy" id="1314867"/>
    <lineage>
        <taxon>Bacteria</taxon>
        <taxon>Pseudomonadati</taxon>
        <taxon>Pseudomonadota</taxon>
        <taxon>Gammaproteobacteria</taxon>
        <taxon>Alteromonadales</taxon>
        <taxon>Pseudoalteromonadaceae</taxon>
        <taxon>Pseudoalteromonas</taxon>
    </lineage>
</organism>
<sequence>MSAKKIGLITAVSVIVGNSVGSGIFTTSGFLARDIGDPVTILLMWIVAGGIVLCGVLTYYRLYLKWPESGGEFIYISKRFGPLAGFLSGWTSFTFGFGAAIAASAISFGYFLDGALSSYLNIGSEDVVGYLSNGGDIGSGFVVINPIVVSVVLISIITLLHTVSLSISGRVQFYLTLIKVLVIVSIFFMGFYIIYDDYNSQRYTIYGGLFIDNFVNGSVNDDVSIFDMAIGMVFIMYAYSGWNAINYISEEIENPKENMLKAMVFSVAIIVFLYVFLNFIYFSSLSIEVLSAEPIVPVAEKSLRALLGNGVSIIFSLILCVSIMSSISAMVWVAPRVYLKMSKYNDRVPNFVGKENKNSIPINSMFAQSTWAVLICLSGTVEEILIYSGFPLLIFSALAVFSSFGNRFSGESKLSYFLYSFCSFAFIVFVFFAMVMVFIEKPYISALSIFTVLLGVLFYYFREIKSFAFCFYNK</sequence>
<comment type="subcellular location">
    <subcellularLocation>
        <location evidence="1">Membrane</location>
        <topology evidence="1">Multi-pass membrane protein</topology>
    </subcellularLocation>
</comment>
<name>A0ABR9EES5_9GAMM</name>
<accession>A0ABR9EES5</accession>
<keyword evidence="3 5" id="KW-1133">Transmembrane helix</keyword>
<dbReference type="EMBL" id="AQGV01000013">
    <property type="protein sequence ID" value="MBE0369479.1"/>
    <property type="molecule type" value="Genomic_DNA"/>
</dbReference>
<gene>
    <name evidence="6" type="ORF">PAUR_a3987</name>
</gene>
<dbReference type="InterPro" id="IPR002293">
    <property type="entry name" value="AA/rel_permease1"/>
</dbReference>
<dbReference type="PANTHER" id="PTHR11785">
    <property type="entry name" value="AMINO ACID TRANSPORTER"/>
    <property type="match status" value="1"/>
</dbReference>
<dbReference type="RefSeq" id="WP_192508705.1">
    <property type="nucleotide sequence ID" value="NZ_AQGV01000013.1"/>
</dbReference>
<feature type="transmembrane region" description="Helical" evidence="5">
    <location>
        <begin position="262"/>
        <end position="282"/>
    </location>
</feature>
<dbReference type="Proteomes" id="UP000615755">
    <property type="component" value="Unassembled WGS sequence"/>
</dbReference>
<dbReference type="PANTHER" id="PTHR11785:SF512">
    <property type="entry name" value="SOBREMESA, ISOFORM B"/>
    <property type="match status" value="1"/>
</dbReference>
<protein>
    <recommendedName>
        <fullName evidence="8">Amino acid permease</fullName>
    </recommendedName>
</protein>
<feature type="transmembrane region" description="Helical" evidence="5">
    <location>
        <begin position="173"/>
        <end position="195"/>
    </location>
</feature>
<feature type="transmembrane region" description="Helical" evidence="5">
    <location>
        <begin position="137"/>
        <end position="161"/>
    </location>
</feature>
<keyword evidence="2 5" id="KW-0812">Transmembrane</keyword>
<dbReference type="PIRSF" id="PIRSF006060">
    <property type="entry name" value="AA_transporter"/>
    <property type="match status" value="1"/>
</dbReference>
<evidence type="ECO:0000256" key="3">
    <source>
        <dbReference type="ARBA" id="ARBA00022989"/>
    </source>
</evidence>
<reference evidence="6 7" key="1">
    <citation type="submission" date="2015-03" db="EMBL/GenBank/DDBJ databases">
        <title>Genome sequence of Pseudoalteromonas aurantia.</title>
        <authorList>
            <person name="Xie B.-B."/>
            <person name="Rong J.-C."/>
            <person name="Qin Q.-L."/>
            <person name="Zhang Y.-Z."/>
        </authorList>
    </citation>
    <scope>NUCLEOTIDE SEQUENCE [LARGE SCALE GENOMIC DNA]</scope>
    <source>
        <strain evidence="6 7">208</strain>
    </source>
</reference>
<feature type="transmembrane region" description="Helical" evidence="5">
    <location>
        <begin position="443"/>
        <end position="461"/>
    </location>
</feature>
<evidence type="ECO:0000313" key="7">
    <source>
        <dbReference type="Proteomes" id="UP000615755"/>
    </source>
</evidence>
<evidence type="ECO:0000256" key="5">
    <source>
        <dbReference type="SAM" id="Phobius"/>
    </source>
</evidence>
<feature type="transmembrane region" description="Helical" evidence="5">
    <location>
        <begin position="416"/>
        <end position="437"/>
    </location>
</feature>
<proteinExistence type="predicted"/>
<dbReference type="Gene3D" id="1.20.1740.10">
    <property type="entry name" value="Amino acid/polyamine transporter I"/>
    <property type="match status" value="1"/>
</dbReference>
<evidence type="ECO:0000313" key="6">
    <source>
        <dbReference type="EMBL" id="MBE0369479.1"/>
    </source>
</evidence>
<feature type="transmembrane region" description="Helical" evidence="5">
    <location>
        <begin position="38"/>
        <end position="62"/>
    </location>
</feature>
<feature type="transmembrane region" description="Helical" evidence="5">
    <location>
        <begin position="313"/>
        <end position="339"/>
    </location>
</feature>
<feature type="transmembrane region" description="Helical" evidence="5">
    <location>
        <begin position="83"/>
        <end position="111"/>
    </location>
</feature>
<evidence type="ECO:0000256" key="4">
    <source>
        <dbReference type="ARBA" id="ARBA00023136"/>
    </source>
</evidence>
<feature type="transmembrane region" description="Helical" evidence="5">
    <location>
        <begin position="386"/>
        <end position="404"/>
    </location>
</feature>